<gene>
    <name evidence="3" type="ORF">GGG17_10300</name>
</gene>
<comment type="caution">
    <text evidence="3">The sequence shown here is derived from an EMBL/GenBank/DDBJ whole genome shotgun (WGS) entry which is preliminary data.</text>
</comment>
<evidence type="ECO:0000259" key="2">
    <source>
        <dbReference type="Pfam" id="PF09949"/>
    </source>
</evidence>
<dbReference type="Pfam" id="PF09949">
    <property type="entry name" value="APP1_cat"/>
    <property type="match status" value="1"/>
</dbReference>
<feature type="region of interest" description="Disordered" evidence="1">
    <location>
        <begin position="357"/>
        <end position="388"/>
    </location>
</feature>
<keyword evidence="4" id="KW-1185">Reference proteome</keyword>
<dbReference type="GO" id="GO:0008195">
    <property type="term" value="F:phosphatidate phosphatase activity"/>
    <property type="evidence" value="ECO:0007669"/>
    <property type="project" value="InterPro"/>
</dbReference>
<sequence>MASRPHTASLLEDAWHRRITGILRERGWRTQAIGHTGYGTPERVRVLGRIKMARPGDESTQESPRRDDAVRDLRGEERDRGWRSFATPPPAANAPVTIRLGDKTVEGRTDRGGYVDVWVEQPGLDAGWHTATIQSPDSDPADAPVLVIGPETRYGIVSDIDDTVISTMLPRAMIAAWNTFVVHSNTRRAVPGMAPLYRELQERYPGAPVIYLSTGAWNTFQTLTQFLARHGFPRGPLLLTDWGPTNTGWFRSGQEHKRTNLRRLWQDFPDIHWLLVGDDGQHDPKLYSDFAEDHPDVVELIAIRELTPAEQVLSHGLPVSNEELQPIERINATTPVYRAPDGYDLARRLRSAFHQVDGGAHHHPDVEESAAHAEALAAQPGRDDQNPL</sequence>
<feature type="compositionally biased region" description="Basic and acidic residues" evidence="1">
    <location>
        <begin position="359"/>
        <end position="371"/>
    </location>
</feature>
<dbReference type="InterPro" id="IPR023214">
    <property type="entry name" value="HAD_sf"/>
</dbReference>
<dbReference type="Proteomes" id="UP000431092">
    <property type="component" value="Unassembled WGS sequence"/>
</dbReference>
<dbReference type="Gene3D" id="3.40.50.1000">
    <property type="entry name" value="HAD superfamily/HAD-like"/>
    <property type="match status" value="1"/>
</dbReference>
<dbReference type="InterPro" id="IPR019236">
    <property type="entry name" value="APP1_cat"/>
</dbReference>
<dbReference type="EMBL" id="WLVL01000038">
    <property type="protein sequence ID" value="MTB72353.1"/>
    <property type="molecule type" value="Genomic_DNA"/>
</dbReference>
<protein>
    <submittedName>
        <fullName evidence="3">DUF2183 domain-containing protein</fullName>
    </submittedName>
</protein>
<proteinExistence type="predicted"/>
<evidence type="ECO:0000256" key="1">
    <source>
        <dbReference type="SAM" id="MobiDB-lite"/>
    </source>
</evidence>
<name>A0A6I3II77_9MICO</name>
<dbReference type="PANTHER" id="PTHR28208:SF3">
    <property type="entry name" value="PHOSPHATIDATE PHOSPHATASE APP1"/>
    <property type="match status" value="1"/>
</dbReference>
<dbReference type="AlphaFoldDB" id="A0A6I3II77"/>
<feature type="region of interest" description="Disordered" evidence="1">
    <location>
        <begin position="53"/>
        <end position="93"/>
    </location>
</feature>
<evidence type="ECO:0000313" key="3">
    <source>
        <dbReference type="EMBL" id="MTB72353.1"/>
    </source>
</evidence>
<dbReference type="RefSeq" id="WP_154593648.1">
    <property type="nucleotide sequence ID" value="NZ_CP171001.1"/>
</dbReference>
<reference evidence="3 4" key="1">
    <citation type="submission" date="2019-11" db="EMBL/GenBank/DDBJ databases">
        <title>Whole genome sequencing identifies a novel species of the genus Arsenicicoccus isolated from human blood.</title>
        <authorList>
            <person name="Jeong J.H."/>
            <person name="Kweon O.J."/>
            <person name="Kim H.R."/>
            <person name="Kim T.-H."/>
            <person name="Ha S.-M."/>
            <person name="Lee M.-K."/>
        </authorList>
    </citation>
    <scope>NUCLEOTIDE SEQUENCE [LARGE SCALE GENOMIC DNA]</scope>
    <source>
        <strain evidence="3 4">MKL-02</strain>
    </source>
</reference>
<feature type="compositionally biased region" description="Basic and acidic residues" evidence="1">
    <location>
        <begin position="63"/>
        <end position="82"/>
    </location>
</feature>
<feature type="domain" description="Phosphatidate phosphatase APP1 catalytic" evidence="2">
    <location>
        <begin position="154"/>
        <end position="305"/>
    </location>
</feature>
<dbReference type="PANTHER" id="PTHR28208">
    <property type="entry name" value="PHOSPHATIDATE PHOSPHATASE APP1"/>
    <property type="match status" value="1"/>
</dbReference>
<organism evidence="3 4">
    <name type="scientific">Arsenicicoccus cauae</name>
    <dbReference type="NCBI Taxonomy" id="2663847"/>
    <lineage>
        <taxon>Bacteria</taxon>
        <taxon>Bacillati</taxon>
        <taxon>Actinomycetota</taxon>
        <taxon>Actinomycetes</taxon>
        <taxon>Micrococcales</taxon>
        <taxon>Intrasporangiaceae</taxon>
        <taxon>Arsenicicoccus</taxon>
    </lineage>
</organism>
<dbReference type="InterPro" id="IPR052935">
    <property type="entry name" value="Mg2+_PAP"/>
</dbReference>
<evidence type="ECO:0000313" key="4">
    <source>
        <dbReference type="Proteomes" id="UP000431092"/>
    </source>
</evidence>
<accession>A0A6I3II77</accession>